<dbReference type="EMBL" id="FNHD01000003">
    <property type="protein sequence ID" value="SDL62960.1"/>
    <property type="molecule type" value="Genomic_DNA"/>
</dbReference>
<sequence length="90" mass="10607">MSVQNISVEETINLVKARGFANTLEASLYLSLSIHYVRKLGRENEIPSFKPKRKSMYFKVEDLDNFIMNNKRLSNNEIMTKTTKYLFNKR</sequence>
<accession>A0ABY0QRI9</accession>
<evidence type="ECO:0000313" key="2">
    <source>
        <dbReference type="Proteomes" id="UP000199242"/>
    </source>
</evidence>
<evidence type="ECO:0000313" key="1">
    <source>
        <dbReference type="EMBL" id="SDL62960.1"/>
    </source>
</evidence>
<proteinExistence type="predicted"/>
<organism evidence="1 2">
    <name type="scientific">Chryseobacterium taihuense</name>
    <dbReference type="NCBI Taxonomy" id="1141221"/>
    <lineage>
        <taxon>Bacteria</taxon>
        <taxon>Pseudomonadati</taxon>
        <taxon>Bacteroidota</taxon>
        <taxon>Flavobacteriia</taxon>
        <taxon>Flavobacteriales</taxon>
        <taxon>Weeksellaceae</taxon>
        <taxon>Chryseobacterium group</taxon>
        <taxon>Chryseobacterium</taxon>
    </lineage>
</organism>
<protein>
    <submittedName>
        <fullName evidence="1">Helix-turn-helix domain-containing protein</fullName>
    </submittedName>
</protein>
<gene>
    <name evidence="1" type="ORF">SAMN05216273_103208</name>
</gene>
<dbReference type="RefSeq" id="WP_176764865.1">
    <property type="nucleotide sequence ID" value="NZ_FNHD01000003.1"/>
</dbReference>
<reference evidence="1 2" key="1">
    <citation type="submission" date="2016-10" db="EMBL/GenBank/DDBJ databases">
        <authorList>
            <person name="Varghese N."/>
            <person name="Submissions S."/>
        </authorList>
    </citation>
    <scope>NUCLEOTIDE SEQUENCE [LARGE SCALE GENOMIC DNA]</scope>
    <source>
        <strain evidence="1 2">CGMCC 1.10941</strain>
    </source>
</reference>
<keyword evidence="2" id="KW-1185">Reference proteome</keyword>
<dbReference type="Proteomes" id="UP000199242">
    <property type="component" value="Unassembled WGS sequence"/>
</dbReference>
<name>A0ABY0QRI9_9FLAO</name>
<comment type="caution">
    <text evidence="1">The sequence shown here is derived from an EMBL/GenBank/DDBJ whole genome shotgun (WGS) entry which is preliminary data.</text>
</comment>